<name>A0A9W8GCU3_9FUNG</name>
<gene>
    <name evidence="2" type="ORF">GGI25_000427</name>
</gene>
<protein>
    <submittedName>
        <fullName evidence="2">Uncharacterized protein</fullName>
    </submittedName>
</protein>
<feature type="compositionally biased region" description="Low complexity" evidence="1">
    <location>
        <begin position="463"/>
        <end position="477"/>
    </location>
</feature>
<feature type="compositionally biased region" description="Basic and acidic residues" evidence="1">
    <location>
        <begin position="478"/>
        <end position="514"/>
    </location>
</feature>
<feature type="region of interest" description="Disordered" evidence="1">
    <location>
        <begin position="1"/>
        <end position="220"/>
    </location>
</feature>
<feature type="compositionally biased region" description="Basic and acidic residues" evidence="1">
    <location>
        <begin position="166"/>
        <end position="198"/>
    </location>
</feature>
<feature type="compositionally biased region" description="Low complexity" evidence="1">
    <location>
        <begin position="727"/>
        <end position="745"/>
    </location>
</feature>
<dbReference type="OrthoDB" id="5585355at2759"/>
<evidence type="ECO:0000313" key="2">
    <source>
        <dbReference type="EMBL" id="KAJ2680792.1"/>
    </source>
</evidence>
<feature type="compositionally biased region" description="Polar residues" evidence="1">
    <location>
        <begin position="15"/>
        <end position="26"/>
    </location>
</feature>
<feature type="compositionally biased region" description="Basic and acidic residues" evidence="1">
    <location>
        <begin position="419"/>
        <end position="462"/>
    </location>
</feature>
<feature type="region of interest" description="Disordered" evidence="1">
    <location>
        <begin position="332"/>
        <end position="605"/>
    </location>
</feature>
<reference evidence="2" key="1">
    <citation type="submission" date="2022-07" db="EMBL/GenBank/DDBJ databases">
        <title>Phylogenomic reconstructions and comparative analyses of Kickxellomycotina fungi.</title>
        <authorList>
            <person name="Reynolds N.K."/>
            <person name="Stajich J.E."/>
            <person name="Barry K."/>
            <person name="Grigoriev I.V."/>
            <person name="Crous P."/>
            <person name="Smith M.E."/>
        </authorList>
    </citation>
    <scope>NUCLEOTIDE SEQUENCE</scope>
    <source>
        <strain evidence="2">NRRL 3115</strain>
    </source>
</reference>
<proteinExistence type="predicted"/>
<dbReference type="AlphaFoldDB" id="A0A9W8GCU3"/>
<comment type="caution">
    <text evidence="2">The sequence shown here is derived from an EMBL/GenBank/DDBJ whole genome shotgun (WGS) entry which is preliminary data.</text>
</comment>
<accession>A0A9W8GCU3</accession>
<sequence>MSEEGEAEFDVGQISDEQSASFTRVSESADYRKENISSTKSREASDQNGDTSLAGDANVDTRSVHSSGSRRAEYDSRYAAGRNGGGSSDPRSPGWSRNQGSDEYYPYKRERRSRSRSAGRPRPRDYAKRSSEYDQSHRDSTPPRRSGYRGEESDYNRGGSSYRHGSRYEDRDYSRPGYSRRYEREPPRYRHRDSDRRSYSRSKHGGRDNPDEGYTVQREMVKDRAIDDLRLRVRAASDRPTDALPPVSRDRSRPASRTSIAALGEEASRTFAVRSPDHSMVSPGTKELVKNDNGQNPEAPANISVIEATANIGKAVDMDDIEEGEHIEAEIEASKQEVLSSRYAHNETEVPLRSSSRDGNSYGRSRGSYIGRSRSRGRGARDRSRTPPVRSLSRSRNRIRSRNRSRSRSSGRGFHQSRATHDEYDNRRTDGHRDYPEYEDSAYRKRNDDYSDRRDYRARESYGGRSGYYSRYSGARSPDPRDSAYRPERRHYDSRHERYGSGDARALAEGRQEYSEGVSPSRRRSRSRSPLLARDDERRTRAGGYSSRYHHTSRPESRGGRSYSRSPRDRRGTDGAYNSVDGTRGTRHDESRWASSSRDAYRSPSHQAYLGSEAAVIDGAASSNLPPPPPPPPMSNSNSFHVQQFGDSGRAVSPSSHNHYSYDSPYRGYSSRQYNRRDIRTPRGGGMYDTSNPRTPYGEKYEYNGHSRNSSTGGGHYQGHLNSRGHSPGLAAAGPGASLSSAGGAQQRYGSGNEPIIDQPPLPEYRYGTDLYVSRYLDSGEWIEAREQAREQAKRIQELSVNTRKTAFELAYANWGVQRSESQVQLAAWQLERAEQGLGSADRTLIDVTMDDM</sequence>
<feature type="compositionally biased region" description="Polar residues" evidence="1">
    <location>
        <begin position="635"/>
        <end position="646"/>
    </location>
</feature>
<feature type="region of interest" description="Disordered" evidence="1">
    <location>
        <begin position="619"/>
        <end position="762"/>
    </location>
</feature>
<feature type="compositionally biased region" description="Basic and acidic residues" evidence="1">
    <location>
        <begin position="232"/>
        <end position="241"/>
    </location>
</feature>
<organism evidence="2 3">
    <name type="scientific">Coemansia spiralis</name>
    <dbReference type="NCBI Taxonomy" id="417178"/>
    <lineage>
        <taxon>Eukaryota</taxon>
        <taxon>Fungi</taxon>
        <taxon>Fungi incertae sedis</taxon>
        <taxon>Zoopagomycota</taxon>
        <taxon>Kickxellomycotina</taxon>
        <taxon>Kickxellomycetes</taxon>
        <taxon>Kickxellales</taxon>
        <taxon>Kickxellaceae</taxon>
        <taxon>Coemansia</taxon>
    </lineage>
</organism>
<feature type="compositionally biased region" description="Basic and acidic residues" evidence="1">
    <location>
        <begin position="27"/>
        <end position="45"/>
    </location>
</feature>
<evidence type="ECO:0000256" key="1">
    <source>
        <dbReference type="SAM" id="MobiDB-lite"/>
    </source>
</evidence>
<feature type="compositionally biased region" description="Basic and acidic residues" evidence="1">
    <location>
        <begin position="122"/>
        <end position="155"/>
    </location>
</feature>
<dbReference type="EMBL" id="JANBTW010000003">
    <property type="protein sequence ID" value="KAJ2680792.1"/>
    <property type="molecule type" value="Genomic_DNA"/>
</dbReference>
<feature type="compositionally biased region" description="Pro residues" evidence="1">
    <location>
        <begin position="625"/>
        <end position="634"/>
    </location>
</feature>
<dbReference type="Proteomes" id="UP001151518">
    <property type="component" value="Unassembled WGS sequence"/>
</dbReference>
<feature type="compositionally biased region" description="Polar residues" evidence="1">
    <location>
        <begin position="60"/>
        <end position="69"/>
    </location>
</feature>
<feature type="region of interest" description="Disordered" evidence="1">
    <location>
        <begin position="232"/>
        <end position="301"/>
    </location>
</feature>
<feature type="compositionally biased region" description="Basic residues" evidence="1">
    <location>
        <begin position="109"/>
        <end position="121"/>
    </location>
</feature>
<feature type="compositionally biased region" description="Low complexity" evidence="1">
    <location>
        <begin position="353"/>
        <end position="372"/>
    </location>
</feature>
<feature type="compositionally biased region" description="Basic residues" evidence="1">
    <location>
        <begin position="393"/>
        <end position="409"/>
    </location>
</feature>
<evidence type="ECO:0000313" key="3">
    <source>
        <dbReference type="Proteomes" id="UP001151518"/>
    </source>
</evidence>